<dbReference type="EMBL" id="BNAG01000002">
    <property type="protein sequence ID" value="GHE61182.1"/>
    <property type="molecule type" value="Genomic_DNA"/>
</dbReference>
<reference evidence="2" key="1">
    <citation type="journal article" date="2019" name="Int. J. Syst. Evol. Microbiol.">
        <title>The Global Catalogue of Microorganisms (GCM) 10K type strain sequencing project: providing services to taxonomists for standard genome sequencing and annotation.</title>
        <authorList>
            <consortium name="The Broad Institute Genomics Platform"/>
            <consortium name="The Broad Institute Genome Sequencing Center for Infectious Disease"/>
            <person name="Wu L."/>
            <person name="Ma J."/>
        </authorList>
    </citation>
    <scope>NUCLEOTIDE SEQUENCE [LARGE SCALE GENOMIC DNA]</scope>
    <source>
        <strain evidence="2">CGMCC 1.15111</strain>
    </source>
</reference>
<name>A0ABQ3I3L2_9BACT</name>
<dbReference type="Gene3D" id="3.40.1000.10">
    <property type="entry name" value="Mog1/PsbP, alpha/beta/alpha sandwich"/>
    <property type="match status" value="1"/>
</dbReference>
<organism evidence="1 2">
    <name type="scientific">Roseivirga thermotolerans</name>
    <dbReference type="NCBI Taxonomy" id="1758176"/>
    <lineage>
        <taxon>Bacteria</taxon>
        <taxon>Pseudomonadati</taxon>
        <taxon>Bacteroidota</taxon>
        <taxon>Cytophagia</taxon>
        <taxon>Cytophagales</taxon>
        <taxon>Roseivirgaceae</taxon>
        <taxon>Roseivirga</taxon>
    </lineage>
</organism>
<keyword evidence="2" id="KW-1185">Reference proteome</keyword>
<sequence length="179" mass="21557">MHAIFIFSWVIGFFFSIPHRWNSEYVNEDLVLRYANHWVLRPVDGTTKRNLLLETEKFSAWSPLMPDEDRKTLRLTMPSSMYYGKKVSLRRLERELKKQVKSQKESAEWMSNEDGLKDGVPFIHVVFSYKTGRAYEVVECYLFAVHNRPYALYMTASRKEYHTQRDRWDEVWESLQFKK</sequence>
<gene>
    <name evidence="1" type="ORF">GCM10011340_15170</name>
</gene>
<comment type="caution">
    <text evidence="1">The sequence shown here is derived from an EMBL/GenBank/DDBJ whole genome shotgun (WGS) entry which is preliminary data.</text>
</comment>
<evidence type="ECO:0008006" key="3">
    <source>
        <dbReference type="Google" id="ProtNLM"/>
    </source>
</evidence>
<proteinExistence type="predicted"/>
<accession>A0ABQ3I3L2</accession>
<dbReference type="RefSeq" id="WP_189629631.1">
    <property type="nucleotide sequence ID" value="NZ_BNAG01000002.1"/>
</dbReference>
<evidence type="ECO:0000313" key="2">
    <source>
        <dbReference type="Proteomes" id="UP000658258"/>
    </source>
</evidence>
<protein>
    <recommendedName>
        <fullName evidence="3">PsbP C-terminal domain-containing protein</fullName>
    </recommendedName>
</protein>
<evidence type="ECO:0000313" key="1">
    <source>
        <dbReference type="EMBL" id="GHE61182.1"/>
    </source>
</evidence>
<dbReference type="Proteomes" id="UP000658258">
    <property type="component" value="Unassembled WGS sequence"/>
</dbReference>